<protein>
    <submittedName>
        <fullName evidence="2">Polysaccharide pyruvyl transferase CsaB</fullName>
    </submittedName>
</protein>
<comment type="caution">
    <text evidence="2">The sequence shown here is derived from an EMBL/GenBank/DDBJ whole genome shotgun (WGS) entry which is preliminary data.</text>
</comment>
<dbReference type="NCBIfam" id="TIGR03609">
    <property type="entry name" value="S_layer_CsaB"/>
    <property type="match status" value="1"/>
</dbReference>
<evidence type="ECO:0000313" key="3">
    <source>
        <dbReference type="Proteomes" id="UP000634308"/>
    </source>
</evidence>
<dbReference type="PANTHER" id="PTHR36836:SF1">
    <property type="entry name" value="COLANIC ACID BIOSYNTHESIS PROTEIN WCAK"/>
    <property type="match status" value="1"/>
</dbReference>
<feature type="domain" description="Polysaccharide pyruvyl transferase" evidence="1">
    <location>
        <begin position="20"/>
        <end position="274"/>
    </location>
</feature>
<dbReference type="EMBL" id="BMQM01000046">
    <property type="protein sequence ID" value="GGR73919.1"/>
    <property type="molecule type" value="Genomic_DNA"/>
</dbReference>
<evidence type="ECO:0000313" key="2">
    <source>
        <dbReference type="EMBL" id="GGR73919.1"/>
    </source>
</evidence>
<dbReference type="InterPro" id="IPR007345">
    <property type="entry name" value="Polysacch_pyruvyl_Trfase"/>
</dbReference>
<reference evidence="3" key="1">
    <citation type="journal article" date="2019" name="Int. J. Syst. Evol. Microbiol.">
        <title>The Global Catalogue of Microorganisms (GCM) 10K type strain sequencing project: providing services to taxonomists for standard genome sequencing and annotation.</title>
        <authorList>
            <consortium name="The Broad Institute Genomics Platform"/>
            <consortium name="The Broad Institute Genome Sequencing Center for Infectious Disease"/>
            <person name="Wu L."/>
            <person name="Ma J."/>
        </authorList>
    </citation>
    <scope>NUCLEOTIDE SEQUENCE [LARGE SCALE GENOMIC DNA]</scope>
    <source>
        <strain evidence="3">JCM 31404</strain>
    </source>
</reference>
<keyword evidence="2" id="KW-0808">Transferase</keyword>
<keyword evidence="3" id="KW-1185">Reference proteome</keyword>
<sequence>MNRPPPLTTVTVSGYYGFGNTGDEAIALAITRELRKYSAEPLLLSNTPAETARTYDCQSAERMKPAAVLGALMRSRVLLSGGGGLLQDKTSARTLTYYLAIIRLAKFMGRRVVVFNQSVGPLSEQGGRRVARALRGVTVIVRDQGSLDTLASLGVRAELGGDPALLLSAAPATRDLKRVIVAPRGDVTDATAKLRDVIRRLQAEGRHVTALSFMPDHDDEAAHSLGANDVISTRDPQVALDAIAASGYVIGVRLHAVILAAATGTPFTGIAYDPKVQGFCADAGAPAHPTTLNAAQVAEEALRRVLPDWNAIEDMKLRATQSFGRALNR</sequence>
<name>A0ABQ2RYQ0_9DEIO</name>
<dbReference type="Pfam" id="PF04230">
    <property type="entry name" value="PS_pyruv_trans"/>
    <property type="match status" value="1"/>
</dbReference>
<proteinExistence type="predicted"/>
<accession>A0ABQ2RYQ0</accession>
<organism evidence="2 3">
    <name type="scientific">Deinococcus seoulensis</name>
    <dbReference type="NCBI Taxonomy" id="1837379"/>
    <lineage>
        <taxon>Bacteria</taxon>
        <taxon>Thermotogati</taxon>
        <taxon>Deinococcota</taxon>
        <taxon>Deinococci</taxon>
        <taxon>Deinococcales</taxon>
        <taxon>Deinococcaceae</taxon>
        <taxon>Deinococcus</taxon>
    </lineage>
</organism>
<evidence type="ECO:0000259" key="1">
    <source>
        <dbReference type="Pfam" id="PF04230"/>
    </source>
</evidence>
<dbReference type="PANTHER" id="PTHR36836">
    <property type="entry name" value="COLANIC ACID BIOSYNTHESIS PROTEIN WCAK"/>
    <property type="match status" value="1"/>
</dbReference>
<dbReference type="GO" id="GO:0016740">
    <property type="term" value="F:transferase activity"/>
    <property type="evidence" value="ECO:0007669"/>
    <property type="project" value="UniProtKB-KW"/>
</dbReference>
<gene>
    <name evidence="2" type="ORF">GCM10008959_38990</name>
</gene>
<dbReference type="Proteomes" id="UP000634308">
    <property type="component" value="Unassembled WGS sequence"/>
</dbReference>
<dbReference type="RefSeq" id="WP_189066657.1">
    <property type="nucleotide sequence ID" value="NZ_BMQM01000046.1"/>
</dbReference>
<dbReference type="InterPro" id="IPR019896">
    <property type="entry name" value="Polysacch_pyruvyl_Trfase_CsaB"/>
</dbReference>